<dbReference type="InterPro" id="IPR020471">
    <property type="entry name" value="AKR"/>
</dbReference>
<feature type="domain" description="NADP-dependent oxidoreductase" evidence="1">
    <location>
        <begin position="18"/>
        <end position="302"/>
    </location>
</feature>
<evidence type="ECO:0000313" key="2">
    <source>
        <dbReference type="EMBL" id="GIM69547.1"/>
    </source>
</evidence>
<dbReference type="PANTHER" id="PTHR42686:SF1">
    <property type="entry name" value="GH17980P-RELATED"/>
    <property type="match status" value="1"/>
</dbReference>
<dbReference type="RefSeq" id="WP_212996515.1">
    <property type="nucleotide sequence ID" value="NZ_BAAATW010000005.1"/>
</dbReference>
<dbReference type="SUPFAM" id="SSF51430">
    <property type="entry name" value="NAD(P)-linked oxidoreductase"/>
    <property type="match status" value="1"/>
</dbReference>
<dbReference type="GO" id="GO:0016491">
    <property type="term" value="F:oxidoreductase activity"/>
    <property type="evidence" value="ECO:0007669"/>
    <property type="project" value="InterPro"/>
</dbReference>
<sequence length="315" mass="33578">MNPLERVPLGTTDVRVTRLGLGLAPLGGLYTPVADQQARDTVERAWDLGIRYFDVAPLYGNGLAERRCGPVLAAKPRDEFTLSTKVGRVLRPGGGDEQDIWAEATGVTPQFDFSAAGVRTSYRESLERLGLDRADLLHLHDPDDHFEQAVTEALPALKSLNTGAISAGMNQAPMLADFVRTGELDCVLLAGRFTLLDQSGAEELLPLCASRNVGVIAAGVFNSGLLADPRPGATFDYVPAPASLVDRALAIRRVCTRHGVPLRAAAIQFPFTHPAVTCVLVGARTPDEVTDAVAMAGLPIPAVLWKDLRGEGLIA</sequence>
<name>A0A919SBV3_9ACTN</name>
<dbReference type="InterPro" id="IPR036812">
    <property type="entry name" value="NAD(P)_OxRdtase_dom_sf"/>
</dbReference>
<protein>
    <submittedName>
        <fullName evidence="2">Oxidoreductase</fullName>
    </submittedName>
</protein>
<comment type="caution">
    <text evidence="2">The sequence shown here is derived from an EMBL/GenBank/DDBJ whole genome shotgun (WGS) entry which is preliminary data.</text>
</comment>
<dbReference type="EMBL" id="BOQP01000007">
    <property type="protein sequence ID" value="GIM69547.1"/>
    <property type="molecule type" value="Genomic_DNA"/>
</dbReference>
<organism evidence="2 3">
    <name type="scientific">Winogradskya consettensis</name>
    <dbReference type="NCBI Taxonomy" id="113560"/>
    <lineage>
        <taxon>Bacteria</taxon>
        <taxon>Bacillati</taxon>
        <taxon>Actinomycetota</taxon>
        <taxon>Actinomycetes</taxon>
        <taxon>Micromonosporales</taxon>
        <taxon>Micromonosporaceae</taxon>
        <taxon>Winogradskya</taxon>
    </lineage>
</organism>
<gene>
    <name evidence="2" type="ORF">Aco04nite_15730</name>
</gene>
<keyword evidence="3" id="KW-1185">Reference proteome</keyword>
<dbReference type="Pfam" id="PF00248">
    <property type="entry name" value="Aldo_ket_red"/>
    <property type="match status" value="1"/>
</dbReference>
<dbReference type="CDD" id="cd19152">
    <property type="entry name" value="AKR_AKR15A"/>
    <property type="match status" value="1"/>
</dbReference>
<accession>A0A919SBV3</accession>
<dbReference type="InterPro" id="IPR023210">
    <property type="entry name" value="NADP_OxRdtase_dom"/>
</dbReference>
<reference evidence="2" key="1">
    <citation type="submission" date="2021-03" db="EMBL/GenBank/DDBJ databases">
        <title>Whole genome shotgun sequence of Actinoplanes consettensis NBRC 14913.</title>
        <authorList>
            <person name="Komaki H."/>
            <person name="Tamura T."/>
        </authorList>
    </citation>
    <scope>NUCLEOTIDE SEQUENCE</scope>
    <source>
        <strain evidence="2">NBRC 14913</strain>
    </source>
</reference>
<dbReference type="Gene3D" id="3.20.20.100">
    <property type="entry name" value="NADP-dependent oxidoreductase domain"/>
    <property type="match status" value="1"/>
</dbReference>
<evidence type="ECO:0000259" key="1">
    <source>
        <dbReference type="Pfam" id="PF00248"/>
    </source>
</evidence>
<proteinExistence type="predicted"/>
<dbReference type="Proteomes" id="UP000680865">
    <property type="component" value="Unassembled WGS sequence"/>
</dbReference>
<dbReference type="GO" id="GO:0005829">
    <property type="term" value="C:cytosol"/>
    <property type="evidence" value="ECO:0007669"/>
    <property type="project" value="TreeGrafter"/>
</dbReference>
<dbReference type="AlphaFoldDB" id="A0A919SBV3"/>
<dbReference type="PANTHER" id="PTHR42686">
    <property type="entry name" value="GH17980P-RELATED"/>
    <property type="match status" value="1"/>
</dbReference>
<evidence type="ECO:0000313" key="3">
    <source>
        <dbReference type="Proteomes" id="UP000680865"/>
    </source>
</evidence>